<evidence type="ECO:0000313" key="1">
    <source>
        <dbReference type="EMBL" id="KAF9421713.1"/>
    </source>
</evidence>
<keyword evidence="2" id="KW-1185">Reference proteome</keyword>
<proteinExistence type="predicted"/>
<gene>
    <name evidence="1" type="ORF">HW555_002394</name>
</gene>
<sequence>MINSMVGCTKTNQQLQKLPSSATSDQIDTLLNFLDEHRDLARGSKEAVGRIVKSAQFHGCYKSYLVFYYLINNIGISLYDFILTLLRLVAVHLWNPDSPNNNLKILSIMGDGFGERQTGASASL</sequence>
<dbReference type="EMBL" id="JACKWZ010000022">
    <property type="protein sequence ID" value="KAF9421713.1"/>
    <property type="molecule type" value="Genomic_DNA"/>
</dbReference>
<dbReference type="Proteomes" id="UP000648187">
    <property type="component" value="Unassembled WGS sequence"/>
</dbReference>
<comment type="caution">
    <text evidence="1">The sequence shown here is derived from an EMBL/GenBank/DDBJ whole genome shotgun (WGS) entry which is preliminary data.</text>
</comment>
<reference evidence="1" key="1">
    <citation type="submission" date="2020-08" db="EMBL/GenBank/DDBJ databases">
        <title>Spodoptera exigua strain:BAW_Kor-Di-RS1 Genome sequencing and assembly.</title>
        <authorList>
            <person name="Kim J."/>
            <person name="Nam H.Y."/>
            <person name="Kwon M."/>
            <person name="Choi J.H."/>
            <person name="Cho S.R."/>
            <person name="Kim G.-H."/>
        </authorList>
    </citation>
    <scope>NUCLEOTIDE SEQUENCE</scope>
    <source>
        <strain evidence="1">BAW_Kor-Di-RS1</strain>
        <tissue evidence="1">Whole-body</tissue>
    </source>
</reference>
<organism evidence="1 2">
    <name type="scientific">Spodoptera exigua</name>
    <name type="common">Beet armyworm</name>
    <name type="synonym">Noctua fulgens</name>
    <dbReference type="NCBI Taxonomy" id="7107"/>
    <lineage>
        <taxon>Eukaryota</taxon>
        <taxon>Metazoa</taxon>
        <taxon>Ecdysozoa</taxon>
        <taxon>Arthropoda</taxon>
        <taxon>Hexapoda</taxon>
        <taxon>Insecta</taxon>
        <taxon>Pterygota</taxon>
        <taxon>Neoptera</taxon>
        <taxon>Endopterygota</taxon>
        <taxon>Lepidoptera</taxon>
        <taxon>Glossata</taxon>
        <taxon>Ditrysia</taxon>
        <taxon>Noctuoidea</taxon>
        <taxon>Noctuidae</taxon>
        <taxon>Amphipyrinae</taxon>
        <taxon>Spodoptera</taxon>
    </lineage>
</organism>
<feature type="non-terminal residue" evidence="1">
    <location>
        <position position="124"/>
    </location>
</feature>
<name>A0A835GQK8_SPOEX</name>
<dbReference type="AlphaFoldDB" id="A0A835GQK8"/>
<accession>A0A835GQK8</accession>
<protein>
    <submittedName>
        <fullName evidence="1">Uncharacterized protein</fullName>
    </submittedName>
</protein>
<evidence type="ECO:0000313" key="2">
    <source>
        <dbReference type="Proteomes" id="UP000648187"/>
    </source>
</evidence>